<evidence type="ECO:0000313" key="2">
    <source>
        <dbReference type="Proteomes" id="UP000091857"/>
    </source>
</evidence>
<accession>A0ACB7G4V0</accession>
<gene>
    <name evidence="1" type="ORF">MANES_16G018560v8</name>
</gene>
<keyword evidence="2" id="KW-1185">Reference proteome</keyword>
<sequence>MREIPKTYNYSFVNNEEEIYFSYSHEDSSVLLRMVVDSRMVTWVSSNDSDGKWTEFWSASEYRCDSYGSCGANGMCDPKHVNIYECSCLPGYEPKSFRNWVLMRDGSGGCVRKRLKSSSVCGQGEGFVKVPQVKVPDTSTAVWVNMSMSRVDCEQECYKDCSCSAYASIKIPGKDVACLAWYGDLMDIVDLMDHSGYDAYVRVDAIELAAEIERSNGFLEMKGMLAFLVVSVSSAWFVIILFVYLWLRKRKKRVKNKSNRRLFDSINGPHYHKDNFEADDIQTSRSHTDLAFFNLSTISAATDNFSQANKIGQGGFGSVYKGQLTNGKEVAVKRLSKNSGQGAEEFKNEAMLIAKLQHRNLVKLLGCCIQEEERILIYEYLSNGSLDLFLFGLKVADHP</sequence>
<evidence type="ECO:0000313" key="1">
    <source>
        <dbReference type="EMBL" id="KAG8635293.1"/>
    </source>
</evidence>
<name>A0ACB7G4V0_MANES</name>
<protein>
    <submittedName>
        <fullName evidence="1">Uncharacterized protein</fullName>
    </submittedName>
</protein>
<dbReference type="Proteomes" id="UP000091857">
    <property type="component" value="Chromosome 16"/>
</dbReference>
<dbReference type="EMBL" id="CM004402">
    <property type="protein sequence ID" value="KAG8635293.1"/>
    <property type="molecule type" value="Genomic_DNA"/>
</dbReference>
<proteinExistence type="predicted"/>
<organism evidence="1 2">
    <name type="scientific">Manihot esculenta</name>
    <name type="common">Cassava</name>
    <name type="synonym">Jatropha manihot</name>
    <dbReference type="NCBI Taxonomy" id="3983"/>
    <lineage>
        <taxon>Eukaryota</taxon>
        <taxon>Viridiplantae</taxon>
        <taxon>Streptophyta</taxon>
        <taxon>Embryophyta</taxon>
        <taxon>Tracheophyta</taxon>
        <taxon>Spermatophyta</taxon>
        <taxon>Magnoliopsida</taxon>
        <taxon>eudicotyledons</taxon>
        <taxon>Gunneridae</taxon>
        <taxon>Pentapetalae</taxon>
        <taxon>rosids</taxon>
        <taxon>fabids</taxon>
        <taxon>Malpighiales</taxon>
        <taxon>Euphorbiaceae</taxon>
        <taxon>Crotonoideae</taxon>
        <taxon>Manihoteae</taxon>
        <taxon>Manihot</taxon>
    </lineage>
</organism>
<comment type="caution">
    <text evidence="1">The sequence shown here is derived from an EMBL/GenBank/DDBJ whole genome shotgun (WGS) entry which is preliminary data.</text>
</comment>
<reference evidence="2" key="1">
    <citation type="journal article" date="2016" name="Nat. Biotechnol.">
        <title>Sequencing wild and cultivated cassava and related species reveals extensive interspecific hybridization and genetic diversity.</title>
        <authorList>
            <person name="Bredeson J.V."/>
            <person name="Lyons J.B."/>
            <person name="Prochnik S.E."/>
            <person name="Wu G.A."/>
            <person name="Ha C.M."/>
            <person name="Edsinger-Gonzales E."/>
            <person name="Grimwood J."/>
            <person name="Schmutz J."/>
            <person name="Rabbi I.Y."/>
            <person name="Egesi C."/>
            <person name="Nauluvula P."/>
            <person name="Lebot V."/>
            <person name="Ndunguru J."/>
            <person name="Mkamilo G."/>
            <person name="Bart R.S."/>
            <person name="Setter T.L."/>
            <person name="Gleadow R.M."/>
            <person name="Kulakow P."/>
            <person name="Ferguson M.E."/>
            <person name="Rounsley S."/>
            <person name="Rokhsar D.S."/>
        </authorList>
    </citation>
    <scope>NUCLEOTIDE SEQUENCE [LARGE SCALE GENOMIC DNA]</scope>
    <source>
        <strain evidence="2">cv. AM560-2</strain>
    </source>
</reference>